<dbReference type="HAMAP" id="MF_00171">
    <property type="entry name" value="TruA"/>
    <property type="match status" value="1"/>
</dbReference>
<protein>
    <recommendedName>
        <fullName evidence="4">tRNA pseudouridine synthase A</fullName>
        <ecNumber evidence="4">5.4.99.12</ecNumber>
    </recommendedName>
    <alternativeName>
        <fullName evidence="4">tRNA pseudouridine(38-40) synthase</fullName>
    </alternativeName>
    <alternativeName>
        <fullName evidence="4">tRNA pseudouridylate synthase I</fullName>
    </alternativeName>
    <alternativeName>
        <fullName evidence="4">tRNA-uridine isomerase I</fullName>
    </alternativeName>
</protein>
<evidence type="ECO:0000313" key="9">
    <source>
        <dbReference type="Proteomes" id="UP001589788"/>
    </source>
</evidence>
<evidence type="ECO:0000256" key="3">
    <source>
        <dbReference type="ARBA" id="ARBA00023235"/>
    </source>
</evidence>
<dbReference type="SUPFAM" id="SSF55120">
    <property type="entry name" value="Pseudouridine synthase"/>
    <property type="match status" value="1"/>
</dbReference>
<dbReference type="EMBL" id="JBHLYQ010000041">
    <property type="protein sequence ID" value="MFC0081665.1"/>
    <property type="molecule type" value="Genomic_DNA"/>
</dbReference>
<dbReference type="EC" id="5.4.99.12" evidence="4"/>
<feature type="region of interest" description="Disordered" evidence="6">
    <location>
        <begin position="277"/>
        <end position="298"/>
    </location>
</feature>
<dbReference type="GO" id="GO:0160147">
    <property type="term" value="F:tRNA pseudouridine(38-40) synthase activity"/>
    <property type="evidence" value="ECO:0007669"/>
    <property type="project" value="UniProtKB-EC"/>
</dbReference>
<dbReference type="PANTHER" id="PTHR11142:SF0">
    <property type="entry name" value="TRNA PSEUDOURIDINE SYNTHASE-LIKE 1"/>
    <property type="match status" value="1"/>
</dbReference>
<evidence type="ECO:0000256" key="6">
    <source>
        <dbReference type="SAM" id="MobiDB-lite"/>
    </source>
</evidence>
<evidence type="ECO:0000256" key="2">
    <source>
        <dbReference type="ARBA" id="ARBA00022694"/>
    </source>
</evidence>
<gene>
    <name evidence="4 8" type="primary">truA</name>
    <name evidence="8" type="ORF">ACFFRE_05840</name>
</gene>
<dbReference type="PIRSF" id="PIRSF001430">
    <property type="entry name" value="tRNA_psdUrid_synth"/>
    <property type="match status" value="1"/>
</dbReference>
<feature type="domain" description="Pseudouridine synthase I TruA alpha/beta" evidence="7">
    <location>
        <begin position="164"/>
        <end position="279"/>
    </location>
</feature>
<comment type="caution">
    <text evidence="8">The sequence shown here is derived from an EMBL/GenBank/DDBJ whole genome shotgun (WGS) entry which is preliminary data.</text>
</comment>
<keyword evidence="3 4" id="KW-0413">Isomerase</keyword>
<evidence type="ECO:0000256" key="1">
    <source>
        <dbReference type="ARBA" id="ARBA00009375"/>
    </source>
</evidence>
<dbReference type="InterPro" id="IPR020094">
    <property type="entry name" value="TruA/RsuA/RluB/E/F_N"/>
</dbReference>
<proteinExistence type="inferred from homology"/>
<dbReference type="Proteomes" id="UP001589788">
    <property type="component" value="Unassembled WGS sequence"/>
</dbReference>
<feature type="active site" description="Nucleophile" evidence="4">
    <location>
        <position position="67"/>
    </location>
</feature>
<organism evidence="8 9">
    <name type="scientific">Aciditerrimonas ferrireducens</name>
    <dbReference type="NCBI Taxonomy" id="667306"/>
    <lineage>
        <taxon>Bacteria</taxon>
        <taxon>Bacillati</taxon>
        <taxon>Actinomycetota</taxon>
        <taxon>Acidimicrobiia</taxon>
        <taxon>Acidimicrobiales</taxon>
        <taxon>Acidimicrobiaceae</taxon>
        <taxon>Aciditerrimonas</taxon>
    </lineage>
</organism>
<dbReference type="InterPro" id="IPR020103">
    <property type="entry name" value="PsdUridine_synth_cat_dom_sf"/>
</dbReference>
<accession>A0ABV6C1U0</accession>
<keyword evidence="2 4" id="KW-0819">tRNA processing</keyword>
<sequence length="298" mass="32034">MTLFDLEAPTPEPPSLRLRLVLAYDGRAFQGFAAQPGQRTVAGALAEALGTVLGCPPPRIVGAGRTDAGVHALGQVVHVDLPSWPDATDPAALERLRHRLGRLLAPHLVVRELGPAPAGFDARRSASWRHYRYLLHEADRPDPRLEGLVWCVPGPLADRAMAQAADVLVGRHDFRALCRRPPGHPPDEPLWRRVLSASVRPLAGDDGLVPTWGRLLQVELRAEAFCHQMVRSAVALLVAVGQRRRTVADVHQVLQQGSRQGLPAPAPPGGLTLLAVGYPPHDGLPPGPTLLPPDPPVP</sequence>
<dbReference type="InterPro" id="IPR020095">
    <property type="entry name" value="PsdUridine_synth_TruA_C"/>
</dbReference>
<reference evidence="8 9" key="1">
    <citation type="submission" date="2024-09" db="EMBL/GenBank/DDBJ databases">
        <authorList>
            <person name="Sun Q."/>
            <person name="Mori K."/>
        </authorList>
    </citation>
    <scope>NUCLEOTIDE SEQUENCE [LARGE SCALE GENOMIC DNA]</scope>
    <source>
        <strain evidence="8 9">JCM 15389</strain>
    </source>
</reference>
<feature type="binding site" evidence="4">
    <location>
        <position position="131"/>
    </location>
    <ligand>
        <name>substrate</name>
    </ligand>
</feature>
<comment type="similarity">
    <text evidence="1 4 5">Belongs to the tRNA pseudouridine synthase TruA family.</text>
</comment>
<dbReference type="NCBIfam" id="TIGR00071">
    <property type="entry name" value="hisT_truA"/>
    <property type="match status" value="1"/>
</dbReference>
<keyword evidence="9" id="KW-1185">Reference proteome</keyword>
<evidence type="ECO:0000313" key="8">
    <source>
        <dbReference type="EMBL" id="MFC0081665.1"/>
    </source>
</evidence>
<comment type="caution">
    <text evidence="4">Lacks conserved residue(s) required for the propagation of feature annotation.</text>
</comment>
<dbReference type="RefSeq" id="WP_377788941.1">
    <property type="nucleotide sequence ID" value="NZ_JBHLYQ010000041.1"/>
</dbReference>
<dbReference type="Gene3D" id="3.30.70.580">
    <property type="entry name" value="Pseudouridine synthase I, catalytic domain, N-terminal subdomain"/>
    <property type="match status" value="1"/>
</dbReference>
<dbReference type="CDD" id="cd02570">
    <property type="entry name" value="PseudoU_synth_EcTruA"/>
    <property type="match status" value="1"/>
</dbReference>
<evidence type="ECO:0000256" key="5">
    <source>
        <dbReference type="RuleBase" id="RU003792"/>
    </source>
</evidence>
<feature type="compositionally biased region" description="Pro residues" evidence="6">
    <location>
        <begin position="282"/>
        <end position="298"/>
    </location>
</feature>
<dbReference type="PANTHER" id="PTHR11142">
    <property type="entry name" value="PSEUDOURIDYLATE SYNTHASE"/>
    <property type="match status" value="1"/>
</dbReference>
<comment type="function">
    <text evidence="4">Formation of pseudouridine at positions 38, 39 and 40 in the anticodon stem and loop of transfer RNAs.</text>
</comment>
<dbReference type="Gene3D" id="3.30.70.660">
    <property type="entry name" value="Pseudouridine synthase I, catalytic domain, C-terminal subdomain"/>
    <property type="match status" value="1"/>
</dbReference>
<dbReference type="InterPro" id="IPR001406">
    <property type="entry name" value="PsdUridine_synth_TruA"/>
</dbReference>
<evidence type="ECO:0000259" key="7">
    <source>
        <dbReference type="Pfam" id="PF01416"/>
    </source>
</evidence>
<comment type="subunit">
    <text evidence="4">Homodimer.</text>
</comment>
<dbReference type="InterPro" id="IPR020097">
    <property type="entry name" value="PsdUridine_synth_TruA_a/b_dom"/>
</dbReference>
<evidence type="ECO:0000256" key="4">
    <source>
        <dbReference type="HAMAP-Rule" id="MF_00171"/>
    </source>
</evidence>
<comment type="catalytic activity">
    <reaction evidence="4 5">
        <text>uridine(38/39/40) in tRNA = pseudouridine(38/39/40) in tRNA</text>
        <dbReference type="Rhea" id="RHEA:22376"/>
        <dbReference type="Rhea" id="RHEA-COMP:10085"/>
        <dbReference type="Rhea" id="RHEA-COMP:10087"/>
        <dbReference type="ChEBI" id="CHEBI:65314"/>
        <dbReference type="ChEBI" id="CHEBI:65315"/>
        <dbReference type="EC" id="5.4.99.12"/>
    </reaction>
</comment>
<dbReference type="Pfam" id="PF01416">
    <property type="entry name" value="PseudoU_synth_1"/>
    <property type="match status" value="1"/>
</dbReference>
<name>A0ABV6C1U0_9ACTN</name>